<dbReference type="AlphaFoldDB" id="A0A955I9K4"/>
<name>A0A955I9K4_9BACT</name>
<dbReference type="GO" id="GO:0016020">
    <property type="term" value="C:membrane"/>
    <property type="evidence" value="ECO:0007669"/>
    <property type="project" value="GOC"/>
</dbReference>
<feature type="domain" description="Calcineurin-like phosphoesterase" evidence="6">
    <location>
        <begin position="1"/>
        <end position="189"/>
    </location>
</feature>
<proteinExistence type="predicted"/>
<keyword evidence="3" id="KW-0479">Metal-binding</keyword>
<sequence>MKRVVISDLHLTNSFDQGLYDLLLEITKDYDEIIINGDFWDGYLISFDGFLRSKWSGLFPYLKEKAVYTYGNHDPEIWQDERSMTFCKSVGDSYQVELPNKIRLRIQHGHRLHQYRGMTVEKHLLLRAIGIIPYILVNKYEKILSDMFGWEKFKYIWWEDRASDNSKLKEVSQKLLGKDEILVAGHIHLPIFTPEKGYINTGAITHGLASYLEVDGEDMRMIYKKY</sequence>
<evidence type="ECO:0000256" key="4">
    <source>
        <dbReference type="ARBA" id="ARBA00023136"/>
    </source>
</evidence>
<dbReference type="PANTHER" id="PTHR34990">
    <property type="entry name" value="UDP-2,3-DIACYLGLUCOSAMINE HYDROLASE-RELATED"/>
    <property type="match status" value="1"/>
</dbReference>
<evidence type="ECO:0000256" key="5">
    <source>
        <dbReference type="ARBA" id="ARBA00023211"/>
    </source>
</evidence>
<evidence type="ECO:0000256" key="1">
    <source>
        <dbReference type="ARBA" id="ARBA00022475"/>
    </source>
</evidence>
<keyword evidence="1" id="KW-1003">Cell membrane</keyword>
<comment type="caution">
    <text evidence="7">The sequence shown here is derived from an EMBL/GenBank/DDBJ whole genome shotgun (WGS) entry which is preliminary data.</text>
</comment>
<accession>A0A955I9K4</accession>
<dbReference type="InterPro" id="IPR043461">
    <property type="entry name" value="LpxH-like"/>
</dbReference>
<keyword evidence="4" id="KW-0472">Membrane</keyword>
<keyword evidence="2" id="KW-0997">Cell inner membrane</keyword>
<reference evidence="7" key="1">
    <citation type="submission" date="2020-04" db="EMBL/GenBank/DDBJ databases">
        <authorList>
            <person name="Zhang T."/>
        </authorList>
    </citation>
    <scope>NUCLEOTIDE SEQUENCE</scope>
    <source>
        <strain evidence="7">HKST-UBA17</strain>
    </source>
</reference>
<evidence type="ECO:0000256" key="2">
    <source>
        <dbReference type="ARBA" id="ARBA00022519"/>
    </source>
</evidence>
<organism evidence="7 8">
    <name type="scientific">Candidatus Dojkabacteria bacterium</name>
    <dbReference type="NCBI Taxonomy" id="2099670"/>
    <lineage>
        <taxon>Bacteria</taxon>
        <taxon>Candidatus Dojkabacteria</taxon>
    </lineage>
</organism>
<dbReference type="Pfam" id="PF00149">
    <property type="entry name" value="Metallophos"/>
    <property type="match status" value="1"/>
</dbReference>
<dbReference type="PANTHER" id="PTHR34990:SF2">
    <property type="entry name" value="BLL8164 PROTEIN"/>
    <property type="match status" value="1"/>
</dbReference>
<protein>
    <submittedName>
        <fullName evidence="7">Metallophosphoesterase</fullName>
    </submittedName>
</protein>
<dbReference type="GO" id="GO:0009245">
    <property type="term" value="P:lipid A biosynthetic process"/>
    <property type="evidence" value="ECO:0007669"/>
    <property type="project" value="TreeGrafter"/>
</dbReference>
<dbReference type="InterPro" id="IPR029052">
    <property type="entry name" value="Metallo-depent_PP-like"/>
</dbReference>
<dbReference type="Gene3D" id="3.60.21.10">
    <property type="match status" value="1"/>
</dbReference>
<dbReference type="Proteomes" id="UP000741282">
    <property type="component" value="Unassembled WGS sequence"/>
</dbReference>
<keyword evidence="5" id="KW-0464">Manganese</keyword>
<gene>
    <name evidence="7" type="ORF">KC685_03755</name>
</gene>
<dbReference type="InterPro" id="IPR004843">
    <property type="entry name" value="Calcineurin-like_PHP"/>
</dbReference>
<evidence type="ECO:0000313" key="7">
    <source>
        <dbReference type="EMBL" id="MCA9377008.1"/>
    </source>
</evidence>
<dbReference type="GO" id="GO:0008758">
    <property type="term" value="F:UDP-2,3-diacylglucosamine hydrolase activity"/>
    <property type="evidence" value="ECO:0007669"/>
    <property type="project" value="TreeGrafter"/>
</dbReference>
<evidence type="ECO:0000259" key="6">
    <source>
        <dbReference type="Pfam" id="PF00149"/>
    </source>
</evidence>
<reference evidence="7" key="2">
    <citation type="journal article" date="2021" name="Microbiome">
        <title>Successional dynamics and alternative stable states in a saline activated sludge microbial community over 9 years.</title>
        <authorList>
            <person name="Wang Y."/>
            <person name="Ye J."/>
            <person name="Ju F."/>
            <person name="Liu L."/>
            <person name="Boyd J.A."/>
            <person name="Deng Y."/>
            <person name="Parks D.H."/>
            <person name="Jiang X."/>
            <person name="Yin X."/>
            <person name="Woodcroft B.J."/>
            <person name="Tyson G.W."/>
            <person name="Hugenholtz P."/>
            <person name="Polz M.F."/>
            <person name="Zhang T."/>
        </authorList>
    </citation>
    <scope>NUCLEOTIDE SEQUENCE</scope>
    <source>
        <strain evidence="7">HKST-UBA17</strain>
    </source>
</reference>
<dbReference type="EMBL" id="JAGQLN010000013">
    <property type="protein sequence ID" value="MCA9377008.1"/>
    <property type="molecule type" value="Genomic_DNA"/>
</dbReference>
<evidence type="ECO:0000256" key="3">
    <source>
        <dbReference type="ARBA" id="ARBA00022723"/>
    </source>
</evidence>
<dbReference type="SUPFAM" id="SSF56300">
    <property type="entry name" value="Metallo-dependent phosphatases"/>
    <property type="match status" value="1"/>
</dbReference>
<evidence type="ECO:0000313" key="8">
    <source>
        <dbReference type="Proteomes" id="UP000741282"/>
    </source>
</evidence>
<dbReference type="GO" id="GO:0046872">
    <property type="term" value="F:metal ion binding"/>
    <property type="evidence" value="ECO:0007669"/>
    <property type="project" value="UniProtKB-KW"/>
</dbReference>